<keyword evidence="5 8" id="KW-0812">Transmembrane</keyword>
<dbReference type="eggNOG" id="COG1807">
    <property type="taxonomic scope" value="Bacteria"/>
</dbReference>
<name>A0A097EIY9_9SPHN</name>
<feature type="transmembrane region" description="Helical" evidence="8">
    <location>
        <begin position="157"/>
        <end position="187"/>
    </location>
</feature>
<evidence type="ECO:0000256" key="4">
    <source>
        <dbReference type="ARBA" id="ARBA00022679"/>
    </source>
</evidence>
<feature type="transmembrane region" description="Helical" evidence="8">
    <location>
        <begin position="283"/>
        <end position="301"/>
    </location>
</feature>
<feature type="transmembrane region" description="Helical" evidence="8">
    <location>
        <begin position="336"/>
        <end position="355"/>
    </location>
</feature>
<comment type="subcellular location">
    <subcellularLocation>
        <location evidence="1">Cell membrane</location>
        <topology evidence="1">Multi-pass membrane protein</topology>
    </subcellularLocation>
</comment>
<evidence type="ECO:0000256" key="8">
    <source>
        <dbReference type="SAM" id="Phobius"/>
    </source>
</evidence>
<evidence type="ECO:0000256" key="7">
    <source>
        <dbReference type="ARBA" id="ARBA00023136"/>
    </source>
</evidence>
<dbReference type="GO" id="GO:0005886">
    <property type="term" value="C:plasma membrane"/>
    <property type="evidence" value="ECO:0007669"/>
    <property type="project" value="UniProtKB-SubCell"/>
</dbReference>
<sequence length="476" mass="51582">MPLLANPRLRLPILLLVAIAARALTFGNPLVHVDEEFYFVTAHRMWQGALPFVDIWDRKPVGLFLLYAVPAALGFPAGIWGYQALALASTVATAWGIARLAERLGFGAGATAGALAYILWLDLLGGQSGQSPVFYNLLMLAAASLALRPPPHRASHGLLIMALVGVAVQIKYSVVFEGIFFGLWLLADRWDATRRPLRVIGYGVALIVVALLPTALAAGYYAAIGQWDAFVFANFLSIFHRNPDPLSELAGNIGEMILIVSPIVTLAVLALRRSRGGRAHGRERRFVALWLAVSIGSVAIFRPWFDHYALPVLLPACAAAAGMLGRSDWQRWRTPVLLLAAALAGQIVLILQRAGRGDAGELTALAQAVGRGPGCLYVYSGTDMLYSATGRCALSRYLVPSHLIRFREAGATGVDQDAEIRRILAARPAVVVIRPPYRGERPAAHAIVTAAMARDYRLTATLPMGNEHLRVYHRAR</sequence>
<evidence type="ECO:0000256" key="3">
    <source>
        <dbReference type="ARBA" id="ARBA00022676"/>
    </source>
</evidence>
<dbReference type="EMBL" id="CP009571">
    <property type="protein sequence ID" value="AIT07534.1"/>
    <property type="molecule type" value="Genomic_DNA"/>
</dbReference>
<dbReference type="GO" id="GO:0009103">
    <property type="term" value="P:lipopolysaccharide biosynthetic process"/>
    <property type="evidence" value="ECO:0007669"/>
    <property type="project" value="UniProtKB-ARBA"/>
</dbReference>
<keyword evidence="4" id="KW-0808">Transferase</keyword>
<evidence type="ECO:0000313" key="10">
    <source>
        <dbReference type="Proteomes" id="UP000033200"/>
    </source>
</evidence>
<dbReference type="HOGENOM" id="CLU_046121_0_0_5"/>
<dbReference type="STRING" id="1549858.MC45_15440"/>
<evidence type="ECO:0000313" key="9">
    <source>
        <dbReference type="EMBL" id="AIT07534.1"/>
    </source>
</evidence>
<dbReference type="GO" id="GO:0016763">
    <property type="term" value="F:pentosyltransferase activity"/>
    <property type="evidence" value="ECO:0007669"/>
    <property type="project" value="TreeGrafter"/>
</dbReference>
<evidence type="ECO:0008006" key="11">
    <source>
        <dbReference type="Google" id="ProtNLM"/>
    </source>
</evidence>
<feature type="transmembrane region" description="Helical" evidence="8">
    <location>
        <begin position="103"/>
        <end position="121"/>
    </location>
</feature>
<keyword evidence="7 8" id="KW-0472">Membrane</keyword>
<dbReference type="AlphaFoldDB" id="A0A097EIY9"/>
<evidence type="ECO:0000256" key="1">
    <source>
        <dbReference type="ARBA" id="ARBA00004651"/>
    </source>
</evidence>
<evidence type="ECO:0000256" key="5">
    <source>
        <dbReference type="ARBA" id="ARBA00022692"/>
    </source>
</evidence>
<feature type="transmembrane region" description="Helical" evidence="8">
    <location>
        <begin position="249"/>
        <end position="271"/>
    </location>
</feature>
<dbReference type="KEGG" id="stax:MC45_15440"/>
<evidence type="ECO:0000256" key="2">
    <source>
        <dbReference type="ARBA" id="ARBA00022475"/>
    </source>
</evidence>
<keyword evidence="2" id="KW-1003">Cell membrane</keyword>
<feature type="transmembrane region" description="Helical" evidence="8">
    <location>
        <begin position="133"/>
        <end position="151"/>
    </location>
</feature>
<organism evidence="9 10">
    <name type="scientific">Sphingomonas taxi</name>
    <dbReference type="NCBI Taxonomy" id="1549858"/>
    <lineage>
        <taxon>Bacteria</taxon>
        <taxon>Pseudomonadati</taxon>
        <taxon>Pseudomonadota</taxon>
        <taxon>Alphaproteobacteria</taxon>
        <taxon>Sphingomonadales</taxon>
        <taxon>Sphingomonadaceae</taxon>
        <taxon>Sphingomonas</taxon>
    </lineage>
</organism>
<gene>
    <name evidence="9" type="ORF">MC45_15440</name>
</gene>
<reference evidence="9 10" key="1">
    <citation type="submission" date="2014-09" db="EMBL/GenBank/DDBJ databases">
        <title>Using Illumina technology Improving SMRT sequencing Genome Assembly by RASTools.</title>
        <authorList>
            <person name="Zhou Y."/>
            <person name="Ma T."/>
            <person name="Liu T."/>
        </authorList>
    </citation>
    <scope>NUCLEOTIDE SEQUENCE [LARGE SCALE GENOMIC DNA]</scope>
    <source>
        <strain evidence="9 10">ATCC 55669</strain>
    </source>
</reference>
<dbReference type="PANTHER" id="PTHR33908">
    <property type="entry name" value="MANNOSYLTRANSFERASE YKCB-RELATED"/>
    <property type="match status" value="1"/>
</dbReference>
<accession>A0A097EIY9</accession>
<evidence type="ECO:0000256" key="6">
    <source>
        <dbReference type="ARBA" id="ARBA00022989"/>
    </source>
</evidence>
<keyword evidence="10" id="KW-1185">Reference proteome</keyword>
<proteinExistence type="predicted"/>
<dbReference type="RefSeq" id="WP_038665051.1">
    <property type="nucleotide sequence ID" value="NZ_CP009571.1"/>
</dbReference>
<dbReference type="InterPro" id="IPR050297">
    <property type="entry name" value="LipidA_mod_glycosyltrf_83"/>
</dbReference>
<dbReference type="Proteomes" id="UP000033200">
    <property type="component" value="Chromosome"/>
</dbReference>
<feature type="transmembrane region" description="Helical" evidence="8">
    <location>
        <begin position="63"/>
        <end position="83"/>
    </location>
</feature>
<feature type="transmembrane region" description="Helical" evidence="8">
    <location>
        <begin position="199"/>
        <end position="223"/>
    </location>
</feature>
<keyword evidence="6 8" id="KW-1133">Transmembrane helix</keyword>
<protein>
    <recommendedName>
        <fullName evidence="11">Glycosyltransferase RgtA/B/C/D-like domain-containing protein</fullName>
    </recommendedName>
</protein>
<keyword evidence="3" id="KW-0328">Glycosyltransferase</keyword>
<dbReference type="PANTHER" id="PTHR33908:SF11">
    <property type="entry name" value="MEMBRANE PROTEIN"/>
    <property type="match status" value="1"/>
</dbReference>